<feature type="transmembrane region" description="Helical" evidence="1">
    <location>
        <begin position="132"/>
        <end position="151"/>
    </location>
</feature>
<feature type="transmembrane region" description="Helical" evidence="1">
    <location>
        <begin position="171"/>
        <end position="188"/>
    </location>
</feature>
<keyword evidence="1" id="KW-0472">Membrane</keyword>
<accession>A0A3N1ZYP4</accession>
<proteinExistence type="predicted"/>
<dbReference type="EMBL" id="RKHG01000001">
    <property type="protein sequence ID" value="ROR55974.1"/>
    <property type="molecule type" value="Genomic_DNA"/>
</dbReference>
<dbReference type="Proteomes" id="UP000275749">
    <property type="component" value="Unassembled WGS sequence"/>
</dbReference>
<feature type="transmembrane region" description="Helical" evidence="1">
    <location>
        <begin position="20"/>
        <end position="43"/>
    </location>
</feature>
<gene>
    <name evidence="2" type="ORF">EDD41_3266</name>
</gene>
<evidence type="ECO:0000313" key="2">
    <source>
        <dbReference type="EMBL" id="ROR55974.1"/>
    </source>
</evidence>
<sequence length="202" mass="21266">MELSEHRGQVRPGRLDGPSIMALIFAGLVLLYAACNAVAVVMAGEVILRVQNGGGELALANLPAGVELVWPYQLSVPGALAPLGSVVLLKLAEALIPLLWGGVLLGIGLLLREASGVDTIFDGGVARRVATVRWLLVVLAVVPHGLRVLGSNWALGGLGTGFSTSTRLGDMFIPLFGFYLCLAFEFVLRRGEALQGELDEVI</sequence>
<name>A0A3N1ZYP4_9ACTN</name>
<evidence type="ECO:0008006" key="4">
    <source>
        <dbReference type="Google" id="ProtNLM"/>
    </source>
</evidence>
<organism evidence="2 3">
    <name type="scientific">Luteococcus japonicus</name>
    <dbReference type="NCBI Taxonomy" id="33984"/>
    <lineage>
        <taxon>Bacteria</taxon>
        <taxon>Bacillati</taxon>
        <taxon>Actinomycetota</taxon>
        <taxon>Actinomycetes</taxon>
        <taxon>Propionibacteriales</taxon>
        <taxon>Propionibacteriaceae</taxon>
        <taxon>Luteococcus</taxon>
    </lineage>
</organism>
<evidence type="ECO:0000313" key="3">
    <source>
        <dbReference type="Proteomes" id="UP000275749"/>
    </source>
</evidence>
<keyword evidence="1" id="KW-1133">Transmembrane helix</keyword>
<keyword evidence="1" id="KW-0812">Transmembrane</keyword>
<reference evidence="2 3" key="1">
    <citation type="submission" date="2018-11" db="EMBL/GenBank/DDBJ databases">
        <title>Sequencing the genomes of 1000 actinobacteria strains.</title>
        <authorList>
            <person name="Klenk H.-P."/>
        </authorList>
    </citation>
    <scope>NUCLEOTIDE SEQUENCE [LARGE SCALE GENOMIC DNA]</scope>
    <source>
        <strain evidence="2 3">DSM 10546</strain>
    </source>
</reference>
<dbReference type="RefSeq" id="WP_148060594.1">
    <property type="nucleotide sequence ID" value="NZ_RKHG01000001.1"/>
</dbReference>
<protein>
    <recommendedName>
        <fullName evidence="4">DUF2975 family protein</fullName>
    </recommendedName>
</protein>
<dbReference type="AlphaFoldDB" id="A0A3N1ZYP4"/>
<evidence type="ECO:0000256" key="1">
    <source>
        <dbReference type="SAM" id="Phobius"/>
    </source>
</evidence>
<comment type="caution">
    <text evidence="2">The sequence shown here is derived from an EMBL/GenBank/DDBJ whole genome shotgun (WGS) entry which is preliminary data.</text>
</comment>